<feature type="coiled-coil region" evidence="1">
    <location>
        <begin position="20"/>
        <end position="77"/>
    </location>
</feature>
<proteinExistence type="predicted"/>
<dbReference type="EMBL" id="BMAV01003547">
    <property type="protein sequence ID" value="GFY43229.1"/>
    <property type="molecule type" value="Genomic_DNA"/>
</dbReference>
<evidence type="ECO:0000313" key="3">
    <source>
        <dbReference type="Proteomes" id="UP000886998"/>
    </source>
</evidence>
<sequence length="265" mass="31085">MEGYNRGFQPTDSTKDYIALKSKLDNIKNIIKELDILQNDYRALPDKVNFKDSLDTLSDLQDEAEETKKDRSTSLDRVREDYVREKVSSIVIGAFEATFRHLSVSPNKADEIKETLLPPKVQKQLVDIVMVMGLERKHCVCVWYQVHKFIFRTDNIDLRNQLVWLPVGIIDEFGTAHNIIQDETPSIVERFHLACLYCLENDVRSLWANVSRHVRNYVTTLFGQIRCMAYWMQALQNDQELNWGQISLYERNEDFFDGNFMGMRY</sequence>
<reference evidence="2" key="1">
    <citation type="submission" date="2020-08" db="EMBL/GenBank/DDBJ databases">
        <title>Multicomponent nature underlies the extraordinary mechanical properties of spider dragline silk.</title>
        <authorList>
            <person name="Kono N."/>
            <person name="Nakamura H."/>
            <person name="Mori M."/>
            <person name="Yoshida Y."/>
            <person name="Ohtoshi R."/>
            <person name="Malay A.D."/>
            <person name="Moran D.A.P."/>
            <person name="Tomita M."/>
            <person name="Numata K."/>
            <person name="Arakawa K."/>
        </authorList>
    </citation>
    <scope>NUCLEOTIDE SEQUENCE</scope>
</reference>
<dbReference type="AlphaFoldDB" id="A0A8X6WZE5"/>
<accession>A0A8X6WZE5</accession>
<dbReference type="OrthoDB" id="6443573at2759"/>
<protein>
    <submittedName>
        <fullName evidence="2">Uncharacterized protein</fullName>
    </submittedName>
</protein>
<organism evidence="2 3">
    <name type="scientific">Trichonephila inaurata madagascariensis</name>
    <dbReference type="NCBI Taxonomy" id="2747483"/>
    <lineage>
        <taxon>Eukaryota</taxon>
        <taxon>Metazoa</taxon>
        <taxon>Ecdysozoa</taxon>
        <taxon>Arthropoda</taxon>
        <taxon>Chelicerata</taxon>
        <taxon>Arachnida</taxon>
        <taxon>Araneae</taxon>
        <taxon>Araneomorphae</taxon>
        <taxon>Entelegynae</taxon>
        <taxon>Araneoidea</taxon>
        <taxon>Nephilidae</taxon>
        <taxon>Trichonephila</taxon>
        <taxon>Trichonephila inaurata</taxon>
    </lineage>
</organism>
<evidence type="ECO:0000313" key="2">
    <source>
        <dbReference type="EMBL" id="GFY43229.1"/>
    </source>
</evidence>
<dbReference type="Proteomes" id="UP000886998">
    <property type="component" value="Unassembled WGS sequence"/>
</dbReference>
<comment type="caution">
    <text evidence="2">The sequence shown here is derived from an EMBL/GenBank/DDBJ whole genome shotgun (WGS) entry which is preliminary data.</text>
</comment>
<keyword evidence="1" id="KW-0175">Coiled coil</keyword>
<name>A0A8X6WZE5_9ARAC</name>
<gene>
    <name evidence="2" type="ORF">TNIN_437291</name>
</gene>
<evidence type="ECO:0000256" key="1">
    <source>
        <dbReference type="SAM" id="Coils"/>
    </source>
</evidence>
<keyword evidence="3" id="KW-1185">Reference proteome</keyword>